<dbReference type="Proteomes" id="UP000182835">
    <property type="component" value="Unassembled WGS sequence"/>
</dbReference>
<dbReference type="OrthoDB" id="2187056at2"/>
<protein>
    <submittedName>
        <fullName evidence="1">Uncharacterized protein</fullName>
    </submittedName>
</protein>
<dbReference type="STRING" id="317010.RU96_GL000976"/>
<reference evidence="1 2" key="1">
    <citation type="submission" date="2014-12" db="EMBL/GenBank/DDBJ databases">
        <title>Draft genome sequences of 29 type strains of Enterococci.</title>
        <authorList>
            <person name="Zhong Z."/>
            <person name="Sun Z."/>
            <person name="Liu W."/>
            <person name="Zhang W."/>
            <person name="Zhang H."/>
        </authorList>
    </citation>
    <scope>NUCLEOTIDE SEQUENCE [LARGE SCALE GENOMIC DNA]</scope>
    <source>
        <strain evidence="1 2">DSM 21207</strain>
    </source>
</reference>
<evidence type="ECO:0000313" key="1">
    <source>
        <dbReference type="EMBL" id="OJG16234.1"/>
    </source>
</evidence>
<dbReference type="AlphaFoldDB" id="A0A1L8R919"/>
<comment type="caution">
    <text evidence="1">The sequence shown here is derived from an EMBL/GenBank/DDBJ whole genome shotgun (WGS) entry which is preliminary data.</text>
</comment>
<name>A0A1L8R919_9ENTE</name>
<accession>A0A1L8R919</accession>
<proteinExistence type="predicted"/>
<sequence length="170" mass="20428">MHEVYIAILLQTIKEQYTSETTFYQNVLNSDEITWEKWKSGNGTLLPEQNQKIKNLFSDYEWMLMQKVLRQTIIFPEKRTQAVSEYRRLKTKIAQTWLQKHLADVEVIQHTEDNRNQQLLDLRVFITYDEWGFDDILSFRLPAKIQQQLQQEKVGLLAWVSENLEETYNQ</sequence>
<gene>
    <name evidence="1" type="ORF">RU96_GL000976</name>
</gene>
<dbReference type="RefSeq" id="WP_071863808.1">
    <property type="nucleotide sequence ID" value="NZ_JBHLVQ010000010.1"/>
</dbReference>
<evidence type="ECO:0000313" key="2">
    <source>
        <dbReference type="Proteomes" id="UP000182835"/>
    </source>
</evidence>
<organism evidence="1 2">
    <name type="scientific">Enterococcus canintestini</name>
    <dbReference type="NCBI Taxonomy" id="317010"/>
    <lineage>
        <taxon>Bacteria</taxon>
        <taxon>Bacillati</taxon>
        <taxon>Bacillota</taxon>
        <taxon>Bacilli</taxon>
        <taxon>Lactobacillales</taxon>
        <taxon>Enterococcaceae</taxon>
        <taxon>Enterococcus</taxon>
    </lineage>
</organism>
<dbReference type="EMBL" id="JXKG01000002">
    <property type="protein sequence ID" value="OJG16234.1"/>
    <property type="molecule type" value="Genomic_DNA"/>
</dbReference>